<evidence type="ECO:0000259" key="3">
    <source>
        <dbReference type="Pfam" id="PF00849"/>
    </source>
</evidence>
<dbReference type="EMBL" id="JASFZW010000005">
    <property type="protein sequence ID" value="KAK2078303.1"/>
    <property type="molecule type" value="Genomic_DNA"/>
</dbReference>
<dbReference type="AlphaFoldDB" id="A0AAD9MLK5"/>
<dbReference type="Gene3D" id="3.30.70.1560">
    <property type="entry name" value="Alpha-L RNA-binding motif"/>
    <property type="match status" value="1"/>
</dbReference>
<organism evidence="4 5">
    <name type="scientific">Prototheca wickerhamii</name>
    <dbReference type="NCBI Taxonomy" id="3111"/>
    <lineage>
        <taxon>Eukaryota</taxon>
        <taxon>Viridiplantae</taxon>
        <taxon>Chlorophyta</taxon>
        <taxon>core chlorophytes</taxon>
        <taxon>Trebouxiophyceae</taxon>
        <taxon>Chlorellales</taxon>
        <taxon>Chlorellaceae</taxon>
        <taxon>Prototheca</taxon>
    </lineage>
</organism>
<dbReference type="Pfam" id="PF00849">
    <property type="entry name" value="PseudoU_synth_2"/>
    <property type="match status" value="1"/>
</dbReference>
<evidence type="ECO:0000313" key="5">
    <source>
        <dbReference type="Proteomes" id="UP001255856"/>
    </source>
</evidence>
<dbReference type="PANTHER" id="PTHR47683:SF2">
    <property type="entry name" value="RNA-BINDING S4 DOMAIN-CONTAINING PROTEIN"/>
    <property type="match status" value="1"/>
</dbReference>
<reference evidence="4" key="1">
    <citation type="submission" date="2021-01" db="EMBL/GenBank/DDBJ databases">
        <authorList>
            <person name="Eckstrom K.M.E."/>
        </authorList>
    </citation>
    <scope>NUCLEOTIDE SEQUENCE</scope>
    <source>
        <strain evidence="4">UVCC 0001</strain>
    </source>
</reference>
<sequence length="238" mass="27176">MRSLAGRLGQVCINGKQIWRSQIKLYYFAVNKPKGYICSAKPLYEDERTAISLMNDWLEQWKARNPEKPVPRLFTVGRLDVQSVGLIFITNDGEWASRMIHPSYGLTKEYNVTLTRRPLPSEMRRLAQSVEVEPGVRVTPVSVSLDESRPGESARVRIVLSEGRTHEIRKLVATAGLNLKTLRRTRIGDYRLPKEVPFGSFVRLTRPEAWNLVKRKKVPDQAPVMVSRGGQESDDEEM</sequence>
<dbReference type="Proteomes" id="UP001255856">
    <property type="component" value="Unassembled WGS sequence"/>
</dbReference>
<keyword evidence="2" id="KW-0413">Isomerase</keyword>
<comment type="similarity">
    <text evidence="1">Belongs to the pseudouridine synthase RsuA family.</text>
</comment>
<dbReference type="GO" id="GO:0001522">
    <property type="term" value="P:pseudouridine synthesis"/>
    <property type="evidence" value="ECO:0007669"/>
    <property type="project" value="InterPro"/>
</dbReference>
<dbReference type="GO" id="GO:0006364">
    <property type="term" value="P:rRNA processing"/>
    <property type="evidence" value="ECO:0007669"/>
    <property type="project" value="UniProtKB-ARBA"/>
</dbReference>
<dbReference type="InterPro" id="IPR042092">
    <property type="entry name" value="PsdUridine_s_RsuA/RluB/E/F_cat"/>
</dbReference>
<name>A0AAD9MLK5_PROWI</name>
<protein>
    <recommendedName>
        <fullName evidence="3">Pseudouridine synthase RsuA/RluA-like domain-containing protein</fullName>
    </recommendedName>
</protein>
<dbReference type="PANTHER" id="PTHR47683">
    <property type="entry name" value="PSEUDOURIDINE SYNTHASE FAMILY PROTEIN-RELATED"/>
    <property type="match status" value="1"/>
</dbReference>
<dbReference type="InterPro" id="IPR020103">
    <property type="entry name" value="PsdUridine_synth_cat_dom_sf"/>
</dbReference>
<gene>
    <name evidence="4" type="ORF">QBZ16_004172</name>
</gene>
<evidence type="ECO:0000256" key="2">
    <source>
        <dbReference type="ARBA" id="ARBA00023235"/>
    </source>
</evidence>
<dbReference type="SUPFAM" id="SSF55120">
    <property type="entry name" value="Pseudouridine synthase"/>
    <property type="match status" value="1"/>
</dbReference>
<dbReference type="InterPro" id="IPR006145">
    <property type="entry name" value="PsdUridine_synth_RsuA/RluA"/>
</dbReference>
<evidence type="ECO:0000313" key="4">
    <source>
        <dbReference type="EMBL" id="KAK2078303.1"/>
    </source>
</evidence>
<evidence type="ECO:0000256" key="1">
    <source>
        <dbReference type="ARBA" id="ARBA00008348"/>
    </source>
</evidence>
<dbReference type="InterPro" id="IPR050343">
    <property type="entry name" value="RsuA_PseudoU_synthase"/>
</dbReference>
<feature type="domain" description="Pseudouridine synthase RsuA/RluA-like" evidence="3">
    <location>
        <begin position="26"/>
        <end position="173"/>
    </location>
</feature>
<keyword evidence="5" id="KW-1185">Reference proteome</keyword>
<dbReference type="InterPro" id="IPR018496">
    <property type="entry name" value="PsdUridine_synth_RsuA/RluB_CS"/>
</dbReference>
<dbReference type="InterPro" id="IPR020094">
    <property type="entry name" value="TruA/RsuA/RluB/E/F_N"/>
</dbReference>
<accession>A0AAD9MLK5</accession>
<dbReference type="PROSITE" id="PS01149">
    <property type="entry name" value="PSI_RSU"/>
    <property type="match status" value="1"/>
</dbReference>
<proteinExistence type="inferred from homology"/>
<comment type="caution">
    <text evidence="4">The sequence shown here is derived from an EMBL/GenBank/DDBJ whole genome shotgun (WGS) entry which is preliminary data.</text>
</comment>
<dbReference type="GO" id="GO:0003723">
    <property type="term" value="F:RNA binding"/>
    <property type="evidence" value="ECO:0007669"/>
    <property type="project" value="InterPro"/>
</dbReference>
<dbReference type="GO" id="GO:0009982">
    <property type="term" value="F:pseudouridine synthase activity"/>
    <property type="evidence" value="ECO:0007669"/>
    <property type="project" value="InterPro"/>
</dbReference>
<dbReference type="Gene3D" id="3.30.70.580">
    <property type="entry name" value="Pseudouridine synthase I, catalytic domain, N-terminal subdomain"/>
    <property type="match status" value="1"/>
</dbReference>